<evidence type="ECO:0000313" key="4">
    <source>
        <dbReference type="EMBL" id="AKS43043.1"/>
    </source>
</evidence>
<dbReference type="InterPro" id="IPR050204">
    <property type="entry name" value="AraC_XylS_family_regulators"/>
</dbReference>
<keyword evidence="3" id="KW-0804">Transcription</keyword>
<dbReference type="Proteomes" id="UP000066624">
    <property type="component" value="Chromosome"/>
</dbReference>
<evidence type="ECO:0000256" key="2">
    <source>
        <dbReference type="ARBA" id="ARBA00023125"/>
    </source>
</evidence>
<reference evidence="4 5" key="1">
    <citation type="submission" date="2015-07" db="EMBL/GenBank/DDBJ databases">
        <authorList>
            <person name="Noorani M."/>
        </authorList>
    </citation>
    <scope>NUCLEOTIDE SEQUENCE [LARGE SCALE GENOMIC DNA]</scope>
    <source>
        <strain evidence="4 5">KCTC 42284</strain>
    </source>
</reference>
<keyword evidence="5" id="KW-1185">Reference proteome</keyword>
<dbReference type="AlphaFoldDB" id="A0A0K0XZC5"/>
<proteinExistence type="predicted"/>
<dbReference type="Gene3D" id="1.10.10.60">
    <property type="entry name" value="Homeodomain-like"/>
    <property type="match status" value="1"/>
</dbReference>
<organism evidence="4 5">
    <name type="scientific">Wenzhouxiangella marina</name>
    <dbReference type="NCBI Taxonomy" id="1579979"/>
    <lineage>
        <taxon>Bacteria</taxon>
        <taxon>Pseudomonadati</taxon>
        <taxon>Pseudomonadota</taxon>
        <taxon>Gammaproteobacteria</taxon>
        <taxon>Chromatiales</taxon>
        <taxon>Wenzhouxiangellaceae</taxon>
        <taxon>Wenzhouxiangella</taxon>
    </lineage>
</organism>
<sequence>MASIDLESLADDPDAWPIPPWRWASGRRVPGSALAETVSALVEMQRANAATDAVDRLREACLLLLDGLRETGPASGQSPGAFIKQVRERIDDTPDEPTTVAELALQFGVSATHLTRCFRAAYGCSVSRYRLRRRIDRALLQLTQADLPLAEVAIASGFHDQAHLTRHFRAMTGTTPGAWRDHLLAA</sequence>
<name>A0A0K0XZC5_9GAMM</name>
<evidence type="ECO:0000256" key="1">
    <source>
        <dbReference type="ARBA" id="ARBA00023015"/>
    </source>
</evidence>
<dbReference type="InterPro" id="IPR018062">
    <property type="entry name" value="HTH_AraC-typ_CS"/>
</dbReference>
<dbReference type="EMBL" id="CP012154">
    <property type="protein sequence ID" value="AKS43043.1"/>
    <property type="molecule type" value="Genomic_DNA"/>
</dbReference>
<dbReference type="InterPro" id="IPR018060">
    <property type="entry name" value="HTH_AraC"/>
</dbReference>
<dbReference type="PROSITE" id="PS01124">
    <property type="entry name" value="HTH_ARAC_FAMILY_2"/>
    <property type="match status" value="1"/>
</dbReference>
<dbReference type="SMART" id="SM00342">
    <property type="entry name" value="HTH_ARAC"/>
    <property type="match status" value="1"/>
</dbReference>
<keyword evidence="2" id="KW-0238">DNA-binding</keyword>
<dbReference type="Pfam" id="PF12833">
    <property type="entry name" value="HTH_18"/>
    <property type="match status" value="1"/>
</dbReference>
<dbReference type="SUPFAM" id="SSF46689">
    <property type="entry name" value="Homeodomain-like"/>
    <property type="match status" value="2"/>
</dbReference>
<dbReference type="GO" id="GO:0043565">
    <property type="term" value="F:sequence-specific DNA binding"/>
    <property type="evidence" value="ECO:0007669"/>
    <property type="project" value="InterPro"/>
</dbReference>
<protein>
    <submittedName>
        <fullName evidence="4">AraC family transcriptional regulator</fullName>
    </submittedName>
</protein>
<dbReference type="RefSeq" id="WP_183971388.1">
    <property type="nucleotide sequence ID" value="NZ_JACHIC010000002.1"/>
</dbReference>
<keyword evidence="1" id="KW-0805">Transcription regulation</keyword>
<dbReference type="GO" id="GO:0003700">
    <property type="term" value="F:DNA-binding transcription factor activity"/>
    <property type="evidence" value="ECO:0007669"/>
    <property type="project" value="InterPro"/>
</dbReference>
<dbReference type="PANTHER" id="PTHR46796">
    <property type="entry name" value="HTH-TYPE TRANSCRIPTIONAL ACTIVATOR RHAS-RELATED"/>
    <property type="match status" value="1"/>
</dbReference>
<dbReference type="InterPro" id="IPR009057">
    <property type="entry name" value="Homeodomain-like_sf"/>
</dbReference>
<evidence type="ECO:0000313" key="5">
    <source>
        <dbReference type="Proteomes" id="UP000066624"/>
    </source>
</evidence>
<dbReference type="STRING" id="1579979.WM2015_2685"/>
<dbReference type="KEGG" id="wma:WM2015_2685"/>
<gene>
    <name evidence="4" type="ORF">WM2015_2685</name>
</gene>
<evidence type="ECO:0000256" key="3">
    <source>
        <dbReference type="ARBA" id="ARBA00023163"/>
    </source>
</evidence>
<accession>A0A0K0XZC5</accession>
<dbReference type="PROSITE" id="PS00041">
    <property type="entry name" value="HTH_ARAC_FAMILY_1"/>
    <property type="match status" value="1"/>
</dbReference>